<evidence type="ECO:0000256" key="4">
    <source>
        <dbReference type="ARBA" id="ARBA00022989"/>
    </source>
</evidence>
<feature type="transmembrane region" description="Helical" evidence="6">
    <location>
        <begin position="148"/>
        <end position="170"/>
    </location>
</feature>
<dbReference type="PANTHER" id="PTHR42718">
    <property type="entry name" value="MAJOR FACILITATOR SUPERFAMILY MULTIDRUG TRANSPORTER MFSC"/>
    <property type="match status" value="1"/>
</dbReference>
<name>A0A375YGV7_MYCPF</name>
<evidence type="ECO:0000256" key="5">
    <source>
        <dbReference type="ARBA" id="ARBA00023136"/>
    </source>
</evidence>
<feature type="transmembrane region" description="Helical" evidence="6">
    <location>
        <begin position="340"/>
        <end position="363"/>
    </location>
</feature>
<feature type="transmembrane region" description="Helical" evidence="6">
    <location>
        <begin position="408"/>
        <end position="427"/>
    </location>
</feature>
<dbReference type="STRING" id="39692.BST38_18590"/>
<dbReference type="Gene3D" id="1.20.1720.10">
    <property type="entry name" value="Multidrug resistance protein D"/>
    <property type="match status" value="1"/>
</dbReference>
<dbReference type="InterPro" id="IPR036259">
    <property type="entry name" value="MFS_trans_sf"/>
</dbReference>
<evidence type="ECO:0000256" key="2">
    <source>
        <dbReference type="ARBA" id="ARBA00022448"/>
    </source>
</evidence>
<proteinExistence type="predicted"/>
<evidence type="ECO:0000313" key="8">
    <source>
        <dbReference type="EMBL" id="SRX80356.1"/>
    </source>
</evidence>
<feature type="domain" description="Major facilitator superfamily (MFS) profile" evidence="7">
    <location>
        <begin position="24"/>
        <end position="466"/>
    </location>
</feature>
<dbReference type="SUPFAM" id="SSF103473">
    <property type="entry name" value="MFS general substrate transporter"/>
    <property type="match status" value="1"/>
</dbReference>
<sequence length="468" mass="46976">MTDTDSHPPAGPAVPEGRDGTPLALAALLSGTLVGTISNNVVNVPMPAILADFDAPLGSGVFIVVGFLLTFTATMPVVGWIGDRFGRRRVYCASMIGTAVCAVGAATAPTLELLIMWRCLGGMAASALGPAVMGLLTWLFAGERRGGAVGAWASVNGIGQAVGPTMGGFIADAWGWRWVFVPLVPVALAGLIGTLRHIPRYPGTRMSFDAVGATALTAGSGLLILGVALVPRLGASIAVLAVIGAAVVVLAFFVRHCLRAAEPFVDVRLVAEVRFARSTLGAFSFMFCLGATLLAVPLYLVGSGQSGSVAGLVLLAVPAAMTVLGPLVGRYLDRIGPRRVLRTGLALLIAGQLALAAATSAGIAERAHGLAATAGILLLVGVGIAFVQTPAATGATRSPAGAQGTGLGLYNLIRFSGSAMGAAWVAIALSGTDGAGGAGYPLAFLVVAAVAVLGLLGSFAGPDPEPAR</sequence>
<dbReference type="Gene3D" id="1.20.1250.20">
    <property type="entry name" value="MFS general substrate transporter like domains"/>
    <property type="match status" value="1"/>
</dbReference>
<feature type="transmembrane region" description="Helical" evidence="6">
    <location>
        <begin position="235"/>
        <end position="258"/>
    </location>
</feature>
<keyword evidence="4 6" id="KW-1133">Transmembrane helix</keyword>
<evidence type="ECO:0000256" key="3">
    <source>
        <dbReference type="ARBA" id="ARBA00022692"/>
    </source>
</evidence>
<dbReference type="Proteomes" id="UP000252008">
    <property type="component" value="Unassembled WGS sequence"/>
</dbReference>
<dbReference type="GO" id="GO:0005886">
    <property type="term" value="C:plasma membrane"/>
    <property type="evidence" value="ECO:0007669"/>
    <property type="project" value="UniProtKB-SubCell"/>
</dbReference>
<keyword evidence="3 6" id="KW-0812">Transmembrane</keyword>
<dbReference type="AlphaFoldDB" id="A0A375YGV7"/>
<evidence type="ECO:0000313" key="9">
    <source>
        <dbReference type="Proteomes" id="UP000252008"/>
    </source>
</evidence>
<keyword evidence="9" id="KW-1185">Reference proteome</keyword>
<feature type="transmembrane region" description="Helical" evidence="6">
    <location>
        <begin position="115"/>
        <end position="141"/>
    </location>
</feature>
<evidence type="ECO:0000256" key="6">
    <source>
        <dbReference type="SAM" id="Phobius"/>
    </source>
</evidence>
<feature type="transmembrane region" description="Helical" evidence="6">
    <location>
        <begin position="207"/>
        <end position="229"/>
    </location>
</feature>
<feature type="transmembrane region" description="Helical" evidence="6">
    <location>
        <begin position="307"/>
        <end position="328"/>
    </location>
</feature>
<comment type="subcellular location">
    <subcellularLocation>
        <location evidence="1">Cell membrane</location>
        <topology evidence="1">Multi-pass membrane protein</topology>
    </subcellularLocation>
</comment>
<dbReference type="PANTHER" id="PTHR42718:SF9">
    <property type="entry name" value="MAJOR FACILITATOR SUPERFAMILY MULTIDRUG TRANSPORTER MFSC"/>
    <property type="match status" value="1"/>
</dbReference>
<feature type="transmembrane region" description="Helical" evidence="6">
    <location>
        <begin position="57"/>
        <end position="78"/>
    </location>
</feature>
<feature type="transmembrane region" description="Helical" evidence="6">
    <location>
        <begin position="279"/>
        <end position="301"/>
    </location>
</feature>
<gene>
    <name evidence="8" type="ORF">MPP7335_02099</name>
</gene>
<feature type="transmembrane region" description="Helical" evidence="6">
    <location>
        <begin position="439"/>
        <end position="460"/>
    </location>
</feature>
<organism evidence="8 9">
    <name type="scientific">Mycolicibacterium parafortuitum</name>
    <name type="common">Mycobacterium parafortuitum</name>
    <dbReference type="NCBI Taxonomy" id="39692"/>
    <lineage>
        <taxon>Bacteria</taxon>
        <taxon>Bacillati</taxon>
        <taxon>Actinomycetota</taxon>
        <taxon>Actinomycetes</taxon>
        <taxon>Mycobacteriales</taxon>
        <taxon>Mycobacteriaceae</taxon>
        <taxon>Mycolicibacterium</taxon>
    </lineage>
</organism>
<dbReference type="InterPro" id="IPR020846">
    <property type="entry name" value="MFS_dom"/>
</dbReference>
<keyword evidence="5 6" id="KW-0472">Membrane</keyword>
<evidence type="ECO:0000259" key="7">
    <source>
        <dbReference type="PROSITE" id="PS50850"/>
    </source>
</evidence>
<accession>A0A375YGV7</accession>
<dbReference type="InterPro" id="IPR011701">
    <property type="entry name" value="MFS"/>
</dbReference>
<feature type="transmembrane region" description="Helical" evidence="6">
    <location>
        <begin position="176"/>
        <end position="195"/>
    </location>
</feature>
<dbReference type="EMBL" id="UEGS01000001">
    <property type="protein sequence ID" value="SRX80356.1"/>
    <property type="molecule type" value="Genomic_DNA"/>
</dbReference>
<reference evidence="8 9" key="1">
    <citation type="submission" date="2018-05" db="EMBL/GenBank/DDBJ databases">
        <authorList>
            <consortium name="IHU Genomes"/>
        </authorList>
    </citation>
    <scope>NUCLEOTIDE SEQUENCE [LARGE SCALE GENOMIC DNA]</scope>
    <source>
        <strain evidence="8 9">P7335</strain>
    </source>
</reference>
<protein>
    <submittedName>
        <fullName evidence="8">Major facilitator superfamily multidrug transporter [Rhodococcus jostii RHA1]</fullName>
    </submittedName>
</protein>
<evidence type="ECO:0000256" key="1">
    <source>
        <dbReference type="ARBA" id="ARBA00004651"/>
    </source>
</evidence>
<dbReference type="PRINTS" id="PR01036">
    <property type="entry name" value="TCRTETB"/>
</dbReference>
<dbReference type="GO" id="GO:0022857">
    <property type="term" value="F:transmembrane transporter activity"/>
    <property type="evidence" value="ECO:0007669"/>
    <property type="project" value="InterPro"/>
</dbReference>
<dbReference type="RefSeq" id="WP_083144937.1">
    <property type="nucleotide sequence ID" value="NZ_MVID01000018.1"/>
</dbReference>
<dbReference type="PROSITE" id="PS50850">
    <property type="entry name" value="MFS"/>
    <property type="match status" value="1"/>
</dbReference>
<dbReference type="Pfam" id="PF07690">
    <property type="entry name" value="MFS_1"/>
    <property type="match status" value="1"/>
</dbReference>
<feature type="transmembrane region" description="Helical" evidence="6">
    <location>
        <begin position="369"/>
        <end position="387"/>
    </location>
</feature>
<keyword evidence="2" id="KW-0813">Transport</keyword>
<feature type="transmembrane region" description="Helical" evidence="6">
    <location>
        <begin position="90"/>
        <end position="109"/>
    </location>
</feature>